<evidence type="ECO:0000256" key="3">
    <source>
        <dbReference type="ARBA" id="ARBA00022795"/>
    </source>
</evidence>
<keyword evidence="3 5" id="KW-1005">Bacterial flagellum biogenesis</keyword>
<accession>A8LNK4</accession>
<gene>
    <name evidence="8" type="primary">flgD</name>
    <name evidence="8" type="ordered locus">Dshi_3365</name>
</gene>
<evidence type="ECO:0000259" key="7">
    <source>
        <dbReference type="Pfam" id="PF13860"/>
    </source>
</evidence>
<dbReference type="Pfam" id="PF13860">
    <property type="entry name" value="FlgD_ig"/>
    <property type="match status" value="1"/>
</dbReference>
<dbReference type="OrthoDB" id="9785233at2"/>
<dbReference type="HOGENOM" id="CLU_047535_0_1_5"/>
<keyword evidence="8" id="KW-0966">Cell projection</keyword>
<dbReference type="GO" id="GO:0044781">
    <property type="term" value="P:bacterial-type flagellum organization"/>
    <property type="evidence" value="ECO:0007669"/>
    <property type="project" value="UniProtKB-UniRule"/>
</dbReference>
<reference evidence="9" key="1">
    <citation type="journal article" date="2010" name="ISME J.">
        <title>The complete genome sequence of the algal symbiont Dinoroseobacter shibae: a hitchhiker's guide to life in the sea.</title>
        <authorList>
            <person name="Wagner-Dobler I."/>
            <person name="Ballhausen B."/>
            <person name="Berger M."/>
            <person name="Brinkhoff T."/>
            <person name="Buchholz I."/>
            <person name="Bunk B."/>
            <person name="Cypionka H."/>
            <person name="Daniel R."/>
            <person name="Drepper T."/>
            <person name="Gerdts G."/>
            <person name="Hahnke S."/>
            <person name="Han C."/>
            <person name="Jahn D."/>
            <person name="Kalhoefer D."/>
            <person name="Kiss H."/>
            <person name="Klenk H.P."/>
            <person name="Kyrpides N."/>
            <person name="Liebl W."/>
            <person name="Liesegang H."/>
            <person name="Meincke L."/>
            <person name="Pati A."/>
            <person name="Petersen J."/>
            <person name="Piekarski T."/>
            <person name="Pommerenke C."/>
            <person name="Pradella S."/>
            <person name="Pukall R."/>
            <person name="Rabus R."/>
            <person name="Stackebrandt E."/>
            <person name="Thole S."/>
            <person name="Thompson L."/>
            <person name="Tielen P."/>
            <person name="Tomasch J."/>
            <person name="von Jan M."/>
            <person name="Wanphrut N."/>
            <person name="Wichels A."/>
            <person name="Zech H."/>
            <person name="Simon M."/>
        </authorList>
    </citation>
    <scope>NUCLEOTIDE SEQUENCE [LARGE SCALE GENOMIC DNA]</scope>
    <source>
        <strain evidence="9">DSM 16493 / NCIMB 14021 / DFL 12</strain>
    </source>
</reference>
<evidence type="ECO:0000256" key="1">
    <source>
        <dbReference type="ARBA" id="ARBA00010577"/>
    </source>
</evidence>
<comment type="similarity">
    <text evidence="1 5">Belongs to the FlgD family.</text>
</comment>
<organism evidence="8 9">
    <name type="scientific">Dinoroseobacter shibae (strain DSM 16493 / NCIMB 14021 / DFL 12)</name>
    <dbReference type="NCBI Taxonomy" id="398580"/>
    <lineage>
        <taxon>Bacteria</taxon>
        <taxon>Pseudomonadati</taxon>
        <taxon>Pseudomonadota</taxon>
        <taxon>Alphaproteobacteria</taxon>
        <taxon>Rhodobacterales</taxon>
        <taxon>Roseobacteraceae</taxon>
        <taxon>Dinoroseobacter</taxon>
    </lineage>
</organism>
<evidence type="ECO:0000313" key="9">
    <source>
        <dbReference type="Proteomes" id="UP000006833"/>
    </source>
</evidence>
<keyword evidence="9" id="KW-1185">Reference proteome</keyword>
<feature type="domain" description="FlgD/Vpr Ig-like" evidence="7">
    <location>
        <begin position="104"/>
        <end position="169"/>
    </location>
</feature>
<evidence type="ECO:0000256" key="5">
    <source>
        <dbReference type="RuleBase" id="RU362076"/>
    </source>
</evidence>
<evidence type="ECO:0000256" key="6">
    <source>
        <dbReference type="SAM" id="MobiDB-lite"/>
    </source>
</evidence>
<dbReference type="KEGG" id="dsh:Dshi_3365"/>
<keyword evidence="8" id="KW-0969">Cilium</keyword>
<protein>
    <recommendedName>
        <fullName evidence="2 5">Basal-body rod modification protein FlgD</fullName>
    </recommendedName>
</protein>
<dbReference type="NCBIfam" id="NF009453">
    <property type="entry name" value="PRK12813.1"/>
    <property type="match status" value="1"/>
</dbReference>
<dbReference type="EMBL" id="CP000830">
    <property type="protein sequence ID" value="ABV95098.1"/>
    <property type="molecule type" value="Genomic_DNA"/>
</dbReference>
<feature type="region of interest" description="Disordered" evidence="6">
    <location>
        <begin position="1"/>
        <end position="20"/>
    </location>
</feature>
<keyword evidence="8" id="KW-0282">Flagellum</keyword>
<dbReference type="InterPro" id="IPR025965">
    <property type="entry name" value="FlgD/Vpr_Ig-like"/>
</dbReference>
<dbReference type="Gene3D" id="2.60.40.4070">
    <property type="match status" value="1"/>
</dbReference>
<dbReference type="AlphaFoldDB" id="A8LNK4"/>
<dbReference type="InterPro" id="IPR005648">
    <property type="entry name" value="FlgD"/>
</dbReference>
<evidence type="ECO:0000256" key="4">
    <source>
        <dbReference type="ARBA" id="ARBA00024746"/>
    </source>
</evidence>
<dbReference type="STRING" id="398580.Dshi_3365"/>
<dbReference type="Pfam" id="PF03963">
    <property type="entry name" value="FlgD"/>
    <property type="match status" value="1"/>
</dbReference>
<dbReference type="eggNOG" id="COG1843">
    <property type="taxonomic scope" value="Bacteria"/>
</dbReference>
<evidence type="ECO:0000313" key="8">
    <source>
        <dbReference type="EMBL" id="ABV95098.1"/>
    </source>
</evidence>
<name>A8LNK4_DINSH</name>
<dbReference type="Proteomes" id="UP000006833">
    <property type="component" value="Chromosome"/>
</dbReference>
<sequence length="220" mass="23294">MDPVTTTRTATPQPSGSAQTATAIASDFETFLRMLTTQLENQDPLEPVASQDLAVQLATFSGVEQQTQTNSLLEDLGSQMGLMSLSQLASWVGMDALAEGNVHFDGSPVEIKPNIPALAEKAELVVYRRDGTEVQRNTLEPGTETVLWAGVGANGNPLPSGVYNLQVEAFANNESLPTKPVQAYREVVEVKAVNGKTTLVTAGGIDVAANAVVSLRQPQS</sequence>
<dbReference type="RefSeq" id="WP_012180024.1">
    <property type="nucleotide sequence ID" value="NC_009952.1"/>
</dbReference>
<evidence type="ECO:0000256" key="2">
    <source>
        <dbReference type="ARBA" id="ARBA00016013"/>
    </source>
</evidence>
<proteinExistence type="inferred from homology"/>
<comment type="function">
    <text evidence="4 5">Required for flagellar hook formation. May act as a scaffolding protein.</text>
</comment>